<feature type="region of interest" description="Disordered" evidence="1">
    <location>
        <begin position="249"/>
        <end position="289"/>
    </location>
</feature>
<organism evidence="2 3">
    <name type="scientific">Colocasia esculenta</name>
    <name type="common">Wild taro</name>
    <name type="synonym">Arum esculentum</name>
    <dbReference type="NCBI Taxonomy" id="4460"/>
    <lineage>
        <taxon>Eukaryota</taxon>
        <taxon>Viridiplantae</taxon>
        <taxon>Streptophyta</taxon>
        <taxon>Embryophyta</taxon>
        <taxon>Tracheophyta</taxon>
        <taxon>Spermatophyta</taxon>
        <taxon>Magnoliopsida</taxon>
        <taxon>Liliopsida</taxon>
        <taxon>Araceae</taxon>
        <taxon>Aroideae</taxon>
        <taxon>Colocasieae</taxon>
        <taxon>Colocasia</taxon>
    </lineage>
</organism>
<comment type="caution">
    <text evidence="2">The sequence shown here is derived from an EMBL/GenBank/DDBJ whole genome shotgun (WGS) entry which is preliminary data.</text>
</comment>
<accession>A0A843U8Z1</accession>
<feature type="region of interest" description="Disordered" evidence="1">
    <location>
        <begin position="17"/>
        <end position="37"/>
    </location>
</feature>
<evidence type="ECO:0000313" key="2">
    <source>
        <dbReference type="EMBL" id="MQL78676.1"/>
    </source>
</evidence>
<evidence type="ECO:0000256" key="1">
    <source>
        <dbReference type="SAM" id="MobiDB-lite"/>
    </source>
</evidence>
<keyword evidence="3" id="KW-1185">Reference proteome</keyword>
<proteinExistence type="predicted"/>
<name>A0A843U8Z1_COLES</name>
<dbReference type="AlphaFoldDB" id="A0A843U8Z1"/>
<protein>
    <submittedName>
        <fullName evidence="2">Uncharacterized protein</fullName>
    </submittedName>
</protein>
<dbReference type="EMBL" id="NMUH01000412">
    <property type="protein sequence ID" value="MQL78676.1"/>
    <property type="molecule type" value="Genomic_DNA"/>
</dbReference>
<feature type="compositionally biased region" description="Low complexity" evidence="1">
    <location>
        <begin position="264"/>
        <end position="277"/>
    </location>
</feature>
<sequence length="312" mass="34447">MEGFGARLFEREFYAPKTPRHLVGEKEQEGSESEDEEVTCLMARNDENTESNDMNTEKLHTFTKSDEPCRHTSILCRLRLISGRHTSHIMSTQHAVRSTHISSVSTQLDPGNPWLPSRLPDVELRPGRQQRVWLSKNHLWKEGASSAMIPPRGNPTPSPRVLLQSGADQHLKAKVGVVSSKPRALEEGRTAGENVVFLNLALHRPRNVQGVPSIQRSLWIMCVMVVMAIVRPMWFGRVVCAGVVQTMATRGRRRVGPSRGDESAGGSQAPAQQAQEQTGVPLPPPPPPVDYGALMQGLVHAMQTQAQTTEAL</sequence>
<gene>
    <name evidence="2" type="ORF">Taro_011105</name>
</gene>
<evidence type="ECO:0000313" key="3">
    <source>
        <dbReference type="Proteomes" id="UP000652761"/>
    </source>
</evidence>
<reference evidence="2" key="1">
    <citation type="submission" date="2017-07" db="EMBL/GenBank/DDBJ databases">
        <title>Taro Niue Genome Assembly and Annotation.</title>
        <authorList>
            <person name="Atibalentja N."/>
            <person name="Keating K."/>
            <person name="Fields C.J."/>
        </authorList>
    </citation>
    <scope>NUCLEOTIDE SEQUENCE</scope>
    <source>
        <strain evidence="2">Niue_2</strain>
        <tissue evidence="2">Leaf</tissue>
    </source>
</reference>
<dbReference type="Proteomes" id="UP000652761">
    <property type="component" value="Unassembled WGS sequence"/>
</dbReference>